<accession>A0ABZ3J173</accession>
<proteinExistence type="predicted"/>
<dbReference type="EMBL" id="CP155571">
    <property type="protein sequence ID" value="XFO72113.1"/>
    <property type="molecule type" value="Genomic_DNA"/>
</dbReference>
<name>A0ABZ3J173_SPOA4</name>
<evidence type="ECO:0008006" key="3">
    <source>
        <dbReference type="Google" id="ProtNLM"/>
    </source>
</evidence>
<reference evidence="1" key="1">
    <citation type="submission" date="2024-05" db="EMBL/GenBank/DDBJ databases">
        <title>Isolation and characterization of Sporomusa carbonis sp. nov., a carboxydotrophic hydrogenogen in the genus of Sporomusa isolated from a charcoal burning pile.</title>
        <authorList>
            <person name="Boeer T."/>
            <person name="Rosenbaum F."/>
            <person name="Eysell L."/>
            <person name="Mueller V."/>
            <person name="Daniel R."/>
            <person name="Poehlein A."/>
        </authorList>
    </citation>
    <scope>NUCLEOTIDE SEQUENCE [LARGE SCALE GENOMIC DNA]</scope>
    <source>
        <strain evidence="1">DSM 3132</strain>
    </source>
</reference>
<dbReference type="Proteomes" id="UP000216052">
    <property type="component" value="Chromosome"/>
</dbReference>
<gene>
    <name evidence="1" type="ORF">SPACI_021590</name>
</gene>
<keyword evidence="2" id="KW-1185">Reference proteome</keyword>
<dbReference type="RefSeq" id="WP_093795270.1">
    <property type="nucleotide sequence ID" value="NZ_CP155571.1"/>
</dbReference>
<evidence type="ECO:0000313" key="1">
    <source>
        <dbReference type="EMBL" id="XFO72113.1"/>
    </source>
</evidence>
<organism evidence="1 2">
    <name type="scientific">Sporomusa acidovorans (strain ATCC 49682 / DSM 3132 / Mol)</name>
    <dbReference type="NCBI Taxonomy" id="1123286"/>
    <lineage>
        <taxon>Bacteria</taxon>
        <taxon>Bacillati</taxon>
        <taxon>Bacillota</taxon>
        <taxon>Negativicutes</taxon>
        <taxon>Selenomonadales</taxon>
        <taxon>Sporomusaceae</taxon>
        <taxon>Sporomusa</taxon>
    </lineage>
</organism>
<evidence type="ECO:0000313" key="2">
    <source>
        <dbReference type="Proteomes" id="UP000216052"/>
    </source>
</evidence>
<protein>
    <recommendedName>
        <fullName evidence="3">Calcineurin-like phosphoesterase domain-containing protein</fullName>
    </recommendedName>
</protein>
<sequence length="598" mass="66285">MMKVSHVKLAVPFSSQTWLTMLVMQPLVDGMLFRSAAGYQWKPEAKAVQLQHLSRLMEISQGPKESRILSRTTDIILIPEYSIPGLEGFELLHRSISSSPINNQLLIGGMDGLSRADFSTLLSKSSLPPNAVSQITADVSGCDWVNTAIILEKAGPQINYYLQPKHLLAFEEESTSMCQTKQVLFFVTSPPKTSNPICIIVPICFDWIGKEGCSTQVDGLWEEFLDIQKREGIVYPQWLIPVIQHNPKPNHLDFLGKASNRLTSGEWQRVYGDKACIIMVNTASPAGSNTHGHSAVIYCNGQYGRCTPRPVVSSKPRQGLIGCGEQRFREDGPVIHGVLFVPPNGTTGTPGDARVPFKEAKLMSLDPAMTAKCCRRWPGAFEAVGPYVKVYGDLLDRQERRLKSFGSGEALKADYDVYLTRAIESNRAYPDEAIRSKMKLLCLWDGHSEDCDEWREDYEGPAIHSLITGQSLVSLAWDDVNLQEPLHGSFFTDELHNVFIVAEGHQYKSHKELADDIIEAIHAGKIKTGRTGQVLIIGHTHNADVPYRGPLSGLPEAGDITEPARIKYIPLGDLVRAFSVSENKNSFKSKLMELLEGA</sequence>